<dbReference type="Gene3D" id="3.30.565.10">
    <property type="entry name" value="Histidine kinase-like ATPase, C-terminal domain"/>
    <property type="match status" value="2"/>
</dbReference>
<dbReference type="InterPro" id="IPR005467">
    <property type="entry name" value="His_kinase_dom"/>
</dbReference>
<evidence type="ECO:0000256" key="1">
    <source>
        <dbReference type="ARBA" id="ARBA00022679"/>
    </source>
</evidence>
<organism evidence="7">
    <name type="scientific">Desulfofervidus auxilii</name>
    <dbReference type="NCBI Taxonomy" id="1621989"/>
    <lineage>
        <taxon>Bacteria</taxon>
        <taxon>Pseudomonadati</taxon>
        <taxon>Thermodesulfobacteriota</taxon>
        <taxon>Candidatus Desulfofervidia</taxon>
        <taxon>Candidatus Desulfofervidales</taxon>
        <taxon>Candidatus Desulfofervidaceae</taxon>
        <taxon>Candidatus Desulfofervidus</taxon>
    </lineage>
</organism>
<keyword evidence="3 7" id="KW-0418">Kinase</keyword>
<keyword evidence="2" id="KW-0547">Nucleotide-binding</keyword>
<name>A0A7C0Y3K8_DESA2</name>
<evidence type="ECO:0000256" key="5">
    <source>
        <dbReference type="ARBA" id="ARBA00023012"/>
    </source>
</evidence>
<reference evidence="7" key="1">
    <citation type="journal article" date="2020" name="mSystems">
        <title>Genome- and Community-Level Interaction Insights into Carbon Utilization and Element Cycling Functions of Hydrothermarchaeota in Hydrothermal Sediment.</title>
        <authorList>
            <person name="Zhou Z."/>
            <person name="Liu Y."/>
            <person name="Xu W."/>
            <person name="Pan J."/>
            <person name="Luo Z.H."/>
            <person name="Li M."/>
        </authorList>
    </citation>
    <scope>NUCLEOTIDE SEQUENCE [LARGE SCALE GENOMIC DNA]</scope>
    <source>
        <strain evidence="7">HyVt-233</strain>
    </source>
</reference>
<dbReference type="SUPFAM" id="SSF55874">
    <property type="entry name" value="ATPase domain of HSP90 chaperone/DNA topoisomerase II/histidine kinase"/>
    <property type="match status" value="1"/>
</dbReference>
<dbReference type="InterPro" id="IPR003594">
    <property type="entry name" value="HATPase_dom"/>
</dbReference>
<evidence type="ECO:0000256" key="4">
    <source>
        <dbReference type="ARBA" id="ARBA00022840"/>
    </source>
</evidence>
<evidence type="ECO:0000256" key="2">
    <source>
        <dbReference type="ARBA" id="ARBA00022741"/>
    </source>
</evidence>
<comment type="caution">
    <text evidence="7">The sequence shown here is derived from an EMBL/GenBank/DDBJ whole genome shotgun (WGS) entry which is preliminary data.</text>
</comment>
<dbReference type="InterPro" id="IPR036890">
    <property type="entry name" value="HATPase_C_sf"/>
</dbReference>
<feature type="domain" description="Histidine kinase" evidence="6">
    <location>
        <begin position="150"/>
        <end position="356"/>
    </location>
</feature>
<dbReference type="GO" id="GO:0000160">
    <property type="term" value="P:phosphorelay signal transduction system"/>
    <property type="evidence" value="ECO:0007669"/>
    <property type="project" value="UniProtKB-KW"/>
</dbReference>
<dbReference type="EMBL" id="DRBS01000066">
    <property type="protein sequence ID" value="HDD43558.1"/>
    <property type="molecule type" value="Genomic_DNA"/>
</dbReference>
<keyword evidence="4" id="KW-0067">ATP-binding</keyword>
<sequence>MTNVAKCKQVEKILKKFQKKSKEILDNIPTCITIYKVQEDGKIILTYLNQKAEEIYNLSVSVLGKSIDEVYPEINQTGLAFWIRQVHKTGQILNIPPTPWRKSHSVDDIHWFEHSICKSGDEVIVISEDVTEKVIAELNKHQNLEYSVNDIIHDFNNVLATISIATDLLSIKIKEKNLIKYLIMIKSAVKKGKNIFNKMFKSVRKNALELTPISLVEIMKNIKDFLNYLLSKKILIILEKTVEEDKILGNKNELQQVLMNLCLNAINVMPKNGLLILKLEKISGKNLKKRFKKSKQIDYFCLSISNTNTEDYSETIEKNANLYIAHDIIKSHQGFIDIENQPGRGTIFKIYLPQTEILK</sequence>
<dbReference type="GO" id="GO:0005524">
    <property type="term" value="F:ATP binding"/>
    <property type="evidence" value="ECO:0007669"/>
    <property type="project" value="UniProtKB-KW"/>
</dbReference>
<dbReference type="SUPFAM" id="SSF55785">
    <property type="entry name" value="PYP-like sensor domain (PAS domain)"/>
    <property type="match status" value="1"/>
</dbReference>
<dbReference type="PANTHER" id="PTHR43065">
    <property type="entry name" value="SENSOR HISTIDINE KINASE"/>
    <property type="match status" value="1"/>
</dbReference>
<dbReference type="GO" id="GO:0016301">
    <property type="term" value="F:kinase activity"/>
    <property type="evidence" value="ECO:0007669"/>
    <property type="project" value="UniProtKB-KW"/>
</dbReference>
<protein>
    <submittedName>
        <fullName evidence="7">PAS domain-containing sensor histidine kinase</fullName>
    </submittedName>
</protein>
<dbReference type="InterPro" id="IPR035965">
    <property type="entry name" value="PAS-like_dom_sf"/>
</dbReference>
<evidence type="ECO:0000256" key="3">
    <source>
        <dbReference type="ARBA" id="ARBA00022777"/>
    </source>
</evidence>
<dbReference type="PROSITE" id="PS50109">
    <property type="entry name" value="HIS_KIN"/>
    <property type="match status" value="1"/>
</dbReference>
<dbReference type="Pfam" id="PF02518">
    <property type="entry name" value="HATPase_c"/>
    <property type="match status" value="1"/>
</dbReference>
<evidence type="ECO:0000313" key="7">
    <source>
        <dbReference type="EMBL" id="HDD43558.1"/>
    </source>
</evidence>
<keyword evidence="5" id="KW-0902">Two-component regulatory system</keyword>
<evidence type="ECO:0000259" key="6">
    <source>
        <dbReference type="PROSITE" id="PS50109"/>
    </source>
</evidence>
<proteinExistence type="predicted"/>
<dbReference type="Gene3D" id="3.30.450.20">
    <property type="entry name" value="PAS domain"/>
    <property type="match status" value="1"/>
</dbReference>
<dbReference type="AlphaFoldDB" id="A0A7C0Y3K8"/>
<dbReference type="PANTHER" id="PTHR43065:SF46">
    <property type="entry name" value="C4-DICARBOXYLATE TRANSPORT SENSOR PROTEIN DCTB"/>
    <property type="match status" value="1"/>
</dbReference>
<gene>
    <name evidence="7" type="ORF">ENG63_01665</name>
</gene>
<accession>A0A7C0Y3K8</accession>
<dbReference type="Proteomes" id="UP000886289">
    <property type="component" value="Unassembled WGS sequence"/>
</dbReference>
<keyword evidence="1" id="KW-0808">Transferase</keyword>